<feature type="binding site" evidence="7">
    <location>
        <position position="512"/>
    </location>
    <ligand>
        <name>substrate</name>
    </ligand>
</feature>
<dbReference type="Pfam" id="PF16874">
    <property type="entry name" value="Glyco_hydro_36C"/>
    <property type="match status" value="1"/>
</dbReference>
<dbReference type="EC" id="3.2.1.22" evidence="2 5"/>
<dbReference type="InterPro" id="IPR000111">
    <property type="entry name" value="Glyco_hydro_27/36_CS"/>
</dbReference>
<dbReference type="PIRSF" id="PIRSF005536">
    <property type="entry name" value="Agal"/>
    <property type="match status" value="1"/>
</dbReference>
<keyword evidence="11" id="KW-1185">Reference proteome</keyword>
<feature type="domain" description="Glycosyl hydrolase family 36 N-terminal" evidence="9">
    <location>
        <begin position="26"/>
        <end position="279"/>
    </location>
</feature>
<dbReference type="FunFam" id="3.20.20.70:FF:000118">
    <property type="entry name" value="Alpha-galactosidase"/>
    <property type="match status" value="1"/>
</dbReference>
<dbReference type="InterPro" id="IPR017853">
    <property type="entry name" value="GH"/>
</dbReference>
<feature type="binding site" evidence="7">
    <location>
        <begin position="470"/>
        <end position="474"/>
    </location>
    <ligand>
        <name>substrate</name>
    </ligand>
</feature>
<name>A0AAE3DX72_9FIRM</name>
<dbReference type="SUPFAM" id="SSF51445">
    <property type="entry name" value="(Trans)glycosidases"/>
    <property type="match status" value="1"/>
</dbReference>
<dbReference type="PRINTS" id="PR00743">
    <property type="entry name" value="GLHYDRLASE36"/>
</dbReference>
<proteinExistence type="inferred from homology"/>
<evidence type="ECO:0000259" key="8">
    <source>
        <dbReference type="Pfam" id="PF16874"/>
    </source>
</evidence>
<comment type="caution">
    <text evidence="10">The sequence shown here is derived from an EMBL/GenBank/DDBJ whole genome shotgun (WGS) entry which is preliminary data.</text>
</comment>
<dbReference type="EMBL" id="JAJEQM010000002">
    <property type="protein sequence ID" value="MCC2209628.1"/>
    <property type="molecule type" value="Genomic_DNA"/>
</dbReference>
<dbReference type="Gene3D" id="3.20.20.70">
    <property type="entry name" value="Aldolase class I"/>
    <property type="match status" value="1"/>
</dbReference>
<reference evidence="10 11" key="1">
    <citation type="submission" date="2021-10" db="EMBL/GenBank/DDBJ databases">
        <title>Anaerobic single-cell dispensing facilitates the cultivation of human gut bacteria.</title>
        <authorList>
            <person name="Afrizal A."/>
        </authorList>
    </citation>
    <scope>NUCLEOTIDE SEQUENCE [LARGE SCALE GENOMIC DNA]</scope>
    <source>
        <strain evidence="10 11">CLA-AA-H232</strain>
    </source>
</reference>
<evidence type="ECO:0000256" key="2">
    <source>
        <dbReference type="ARBA" id="ARBA00012755"/>
    </source>
</evidence>
<gene>
    <name evidence="10" type="ORF">LKE05_02325</name>
</gene>
<dbReference type="GO" id="GO:0004557">
    <property type="term" value="F:alpha-galactosidase activity"/>
    <property type="evidence" value="ECO:0007669"/>
    <property type="project" value="UniProtKB-UniRule"/>
</dbReference>
<dbReference type="Proteomes" id="UP001198242">
    <property type="component" value="Unassembled WGS sequence"/>
</dbReference>
<feature type="binding site" evidence="7">
    <location>
        <position position="192"/>
    </location>
    <ligand>
        <name>substrate</name>
    </ligand>
</feature>
<dbReference type="InterPro" id="IPR002252">
    <property type="entry name" value="Glyco_hydro_36"/>
</dbReference>
<keyword evidence="4 5" id="KW-0326">Glycosidase</keyword>
<comment type="similarity">
    <text evidence="5">Belongs to the glycosyl hydrolase.</text>
</comment>
<accession>A0AAE3DX72</accession>
<dbReference type="CDD" id="cd14791">
    <property type="entry name" value="GH36"/>
    <property type="match status" value="1"/>
</dbReference>
<feature type="binding site" evidence="7">
    <location>
        <position position="437"/>
    </location>
    <ligand>
        <name>substrate</name>
    </ligand>
</feature>
<evidence type="ECO:0000256" key="7">
    <source>
        <dbReference type="PIRSR" id="PIRSR005536-2"/>
    </source>
</evidence>
<sequence length="714" mass="82219">MIVRNGKTTHLIGRDISYIMFENEDGDLLNFHFGKKIADIDYSQMKEEWEEKWGFVSNRFCLDNYPQEYPSYGYSDLRNPAYQVVNKFGNAVSRLVVKEYIIHNECAVQTDGMPCLFNKNKKADTLEVVLYDEIIDLEVHLYYTVFDEYNIIARHTVIINKSDSDIKLLSAYSASIDLPMDDYEMIHFAGSWGRERAMHRTKLEMGMKAEVENARGGSGHQLNPFSMITSVGADETHGEVYGFSLVYSGNHSTVAKIDQFGNLRVQQGINPHQFEWILEPNESFCTPQSVICYSDSGIGAMTREYHDVFRNNLMRSKWVNKKRPILINNWEGTYFDFTEEKLLQMAEKAHQAGVELFVLDDGWFGKRNNDTCSLGDWKVNYDKLPSGIDGLAEKINKIGMKFGLWFEPEMISPDSDLYREHPDWAIHIDEREGVQSRNQMVLDLSRDEVCEYVINAVSDILANANIEYVKWDMNRQLTDMPRLGYNHEYTLGYYKIMSAITEKFPNILFEGCSAGGGRFDAGVLAYMPQIWTSDNSDAIARLKMQYSTSMCYPVYSISSHVTASPNHQCGRDTSLKTRADVAYCGTFGYELDVTKMSDEEFEEIKAQIKFEKRIQDLMCNGDLYRLINPYETNYCSWEVVSKDKKHIFVMACKVLAVAQTKSEKVKLQGLDTNKQYRNTFTGKVYSGDFLMYHGIRANYEMKDFSTVVFEFAEI</sequence>
<dbReference type="Gene3D" id="2.70.98.60">
    <property type="entry name" value="alpha-galactosidase from lactobacil brevis"/>
    <property type="match status" value="1"/>
</dbReference>
<dbReference type="InterPro" id="IPR013780">
    <property type="entry name" value="Glyco_hydro_b"/>
</dbReference>
<feature type="active site" description="Nucleophile" evidence="6">
    <location>
        <position position="472"/>
    </location>
</feature>
<evidence type="ECO:0000256" key="3">
    <source>
        <dbReference type="ARBA" id="ARBA00022801"/>
    </source>
</evidence>
<dbReference type="PROSITE" id="PS00512">
    <property type="entry name" value="ALPHA_GALACTOSIDASE"/>
    <property type="match status" value="1"/>
</dbReference>
<feature type="domain" description="Glycosyl hydrolase family 36 C-terminal" evidence="8">
    <location>
        <begin position="635"/>
        <end position="710"/>
    </location>
</feature>
<feature type="active site" description="Proton donor" evidence="6">
    <location>
        <position position="534"/>
    </location>
</feature>
<dbReference type="PANTHER" id="PTHR43053:SF3">
    <property type="entry name" value="ALPHA-GALACTOSIDASE C-RELATED"/>
    <property type="match status" value="1"/>
</dbReference>
<evidence type="ECO:0000313" key="11">
    <source>
        <dbReference type="Proteomes" id="UP001198242"/>
    </source>
</evidence>
<evidence type="ECO:0000256" key="1">
    <source>
        <dbReference type="ARBA" id="ARBA00001255"/>
    </source>
</evidence>
<evidence type="ECO:0000256" key="6">
    <source>
        <dbReference type="PIRSR" id="PIRSR005536-1"/>
    </source>
</evidence>
<comment type="catalytic activity">
    <reaction evidence="1 5">
        <text>Hydrolysis of terminal, non-reducing alpha-D-galactose residues in alpha-D-galactosides, including galactose oligosaccharides, galactomannans and galactolipids.</text>
        <dbReference type="EC" id="3.2.1.22"/>
    </reaction>
</comment>
<dbReference type="AlphaFoldDB" id="A0AAE3DX72"/>
<dbReference type="PANTHER" id="PTHR43053">
    <property type="entry name" value="GLYCOSIDASE FAMILY 31"/>
    <property type="match status" value="1"/>
</dbReference>
<dbReference type="InterPro" id="IPR031704">
    <property type="entry name" value="Glyco_hydro_36_N"/>
</dbReference>
<evidence type="ECO:0000259" key="9">
    <source>
        <dbReference type="Pfam" id="PF16875"/>
    </source>
</evidence>
<dbReference type="InterPro" id="IPR050985">
    <property type="entry name" value="Alpha-glycosidase_related"/>
</dbReference>
<keyword evidence="3 5" id="KW-0378">Hydrolase</keyword>
<feature type="binding site" evidence="7">
    <location>
        <begin position="360"/>
        <end position="361"/>
    </location>
    <ligand>
        <name>substrate</name>
    </ligand>
</feature>
<dbReference type="Pfam" id="PF02065">
    <property type="entry name" value="Melibiase"/>
    <property type="match status" value="1"/>
</dbReference>
<evidence type="ECO:0000313" key="10">
    <source>
        <dbReference type="EMBL" id="MCC2209628.1"/>
    </source>
</evidence>
<dbReference type="GO" id="GO:0016052">
    <property type="term" value="P:carbohydrate catabolic process"/>
    <property type="evidence" value="ECO:0007669"/>
    <property type="project" value="InterPro"/>
</dbReference>
<dbReference type="RefSeq" id="WP_308455797.1">
    <property type="nucleotide sequence ID" value="NZ_JAJEQM010000002.1"/>
</dbReference>
<dbReference type="InterPro" id="IPR031705">
    <property type="entry name" value="Glyco_hydro_36_C"/>
</dbReference>
<protein>
    <recommendedName>
        <fullName evidence="2 5">Alpha-galactosidase</fullName>
        <ecNumber evidence="2 5">3.2.1.22</ecNumber>
    </recommendedName>
</protein>
<organism evidence="10 11">
    <name type="scientific">Hominilimicola fabiformis</name>
    <dbReference type="NCBI Taxonomy" id="2885356"/>
    <lineage>
        <taxon>Bacteria</taxon>
        <taxon>Bacillati</taxon>
        <taxon>Bacillota</taxon>
        <taxon>Clostridia</taxon>
        <taxon>Eubacteriales</taxon>
        <taxon>Oscillospiraceae</taxon>
        <taxon>Hominilimicola</taxon>
    </lineage>
</organism>
<evidence type="ECO:0000256" key="4">
    <source>
        <dbReference type="ARBA" id="ARBA00023295"/>
    </source>
</evidence>
<dbReference type="Pfam" id="PF16875">
    <property type="entry name" value="Glyco_hydro_36N"/>
    <property type="match status" value="1"/>
</dbReference>
<dbReference type="Gene3D" id="2.60.40.1180">
    <property type="entry name" value="Golgi alpha-mannosidase II"/>
    <property type="match status" value="1"/>
</dbReference>
<evidence type="ECO:0000256" key="5">
    <source>
        <dbReference type="PIRNR" id="PIRNR005536"/>
    </source>
</evidence>
<dbReference type="InterPro" id="IPR013785">
    <property type="entry name" value="Aldolase_TIM"/>
</dbReference>
<feature type="binding site" evidence="7">
    <location>
        <position position="534"/>
    </location>
    <ligand>
        <name>substrate</name>
    </ligand>
</feature>
<dbReference type="InterPro" id="IPR038417">
    <property type="entry name" value="Alpga-gal_N_sf"/>
</dbReference>